<feature type="domain" description="AB hydrolase-1" evidence="1">
    <location>
        <begin position="19"/>
        <end position="223"/>
    </location>
</feature>
<dbReference type="Proteomes" id="UP000436027">
    <property type="component" value="Unassembled WGS sequence"/>
</dbReference>
<reference evidence="2 3" key="1">
    <citation type="submission" date="2019-09" db="EMBL/GenBank/DDBJ databases">
        <title>Whole genome sequencing of Microbacterium maritypicum.</title>
        <authorList>
            <person name="Lenchi N."/>
        </authorList>
    </citation>
    <scope>NUCLEOTIDE SEQUENCE [LARGE SCALE GENOMIC DNA]</scope>
    <source>
        <strain evidence="2 3">DSM 12512</strain>
    </source>
</reference>
<dbReference type="RefSeq" id="WP_151486044.1">
    <property type="nucleotide sequence ID" value="NZ_BAAAIN010000002.1"/>
</dbReference>
<dbReference type="Gene3D" id="3.40.50.1820">
    <property type="entry name" value="alpha/beta hydrolase"/>
    <property type="match status" value="1"/>
</dbReference>
<dbReference type="InterPro" id="IPR029058">
    <property type="entry name" value="AB_hydrolase_fold"/>
</dbReference>
<sequence>MTVSLSVTHRPGQGRPVAFLHGLASRGSVDWPDREWEGVLGERPRMVIDLPAHGDSVALGSATTSVVLDTIASSIGAEEVDLVGYSLGARLAWDLAHHPGVAVRRLVLGGLSAGEPFAFVDLPAARAALAGDRPPRDPLTGMIVQMVSMPGNRPADLLSLIEGLAAEPFVPGHSAPAVPVLLLGGADDEMAAGIDDLAAMLPDARARRVPGDHLSALHTAEFRRAVQEFLAA</sequence>
<comment type="caution">
    <text evidence="2">The sequence shown here is derived from an EMBL/GenBank/DDBJ whole genome shotgun (WGS) entry which is preliminary data.</text>
</comment>
<evidence type="ECO:0000313" key="3">
    <source>
        <dbReference type="Proteomes" id="UP000436027"/>
    </source>
</evidence>
<dbReference type="InterPro" id="IPR000073">
    <property type="entry name" value="AB_hydrolase_1"/>
</dbReference>
<dbReference type="Pfam" id="PF12697">
    <property type="entry name" value="Abhydrolase_6"/>
    <property type="match status" value="1"/>
</dbReference>
<evidence type="ECO:0000259" key="1">
    <source>
        <dbReference type="Pfam" id="PF12697"/>
    </source>
</evidence>
<evidence type="ECO:0000313" key="2">
    <source>
        <dbReference type="EMBL" id="KAB1886757.1"/>
    </source>
</evidence>
<dbReference type="AlphaFoldDB" id="A0AAD3X3T6"/>
<name>A0AAD3X3T6_MICMQ</name>
<organism evidence="2 3">
    <name type="scientific">Microbacterium maritypicum</name>
    <name type="common">Microbacterium liquefaciens</name>
    <dbReference type="NCBI Taxonomy" id="33918"/>
    <lineage>
        <taxon>Bacteria</taxon>
        <taxon>Bacillati</taxon>
        <taxon>Actinomycetota</taxon>
        <taxon>Actinomycetes</taxon>
        <taxon>Micrococcales</taxon>
        <taxon>Microbacteriaceae</taxon>
        <taxon>Microbacterium</taxon>
    </lineage>
</organism>
<gene>
    <name evidence="2" type="ORF">F6W70_04800</name>
</gene>
<accession>A0AAD3X3T6</accession>
<dbReference type="GO" id="GO:0016787">
    <property type="term" value="F:hydrolase activity"/>
    <property type="evidence" value="ECO:0007669"/>
    <property type="project" value="UniProtKB-KW"/>
</dbReference>
<proteinExistence type="predicted"/>
<dbReference type="SUPFAM" id="SSF53474">
    <property type="entry name" value="alpha/beta-Hydrolases"/>
    <property type="match status" value="1"/>
</dbReference>
<dbReference type="EMBL" id="WAAQ01000001">
    <property type="protein sequence ID" value="KAB1886757.1"/>
    <property type="molecule type" value="Genomic_DNA"/>
</dbReference>
<keyword evidence="2" id="KW-0378">Hydrolase</keyword>
<protein>
    <submittedName>
        <fullName evidence="2">Alpha/beta fold hydrolase</fullName>
    </submittedName>
</protein>